<evidence type="ECO:0000313" key="10">
    <source>
        <dbReference type="Proteomes" id="UP000288859"/>
    </source>
</evidence>
<dbReference type="VEuPathDB" id="FungiDB:PV10_00454"/>
<dbReference type="VEuPathDB" id="FungiDB:PV10_00456"/>
<dbReference type="SUPFAM" id="SSF51905">
    <property type="entry name" value="FAD/NAD(P)-binding domain"/>
    <property type="match status" value="2"/>
</dbReference>
<name>A0A438NGU7_EXOME</name>
<evidence type="ECO:0000256" key="5">
    <source>
        <dbReference type="ARBA" id="ARBA00023136"/>
    </source>
</evidence>
<dbReference type="Gene3D" id="3.50.50.60">
    <property type="entry name" value="FAD/NAD(P)-binding domain"/>
    <property type="match status" value="2"/>
</dbReference>
<dbReference type="Gene3D" id="1.50.40.10">
    <property type="entry name" value="Mitochondrial carrier domain"/>
    <property type="match status" value="1"/>
</dbReference>
<evidence type="ECO:0000256" key="1">
    <source>
        <dbReference type="ARBA" id="ARBA00004141"/>
    </source>
</evidence>
<dbReference type="Pfam" id="PF00153">
    <property type="entry name" value="Mito_carr"/>
    <property type="match status" value="3"/>
</dbReference>
<dbReference type="PROSITE" id="PS50920">
    <property type="entry name" value="SOLCAR"/>
    <property type="match status" value="3"/>
</dbReference>
<dbReference type="GO" id="GO:0070224">
    <property type="term" value="F:sulfide:quinone oxidoreductase activity"/>
    <property type="evidence" value="ECO:0007669"/>
    <property type="project" value="TreeGrafter"/>
</dbReference>
<dbReference type="EMBL" id="NAJM01000003">
    <property type="protein sequence ID" value="RVX74951.1"/>
    <property type="molecule type" value="Genomic_DNA"/>
</dbReference>
<evidence type="ECO:0000256" key="3">
    <source>
        <dbReference type="ARBA" id="ARBA00022792"/>
    </source>
</evidence>
<dbReference type="InterPro" id="IPR015904">
    <property type="entry name" value="Sulphide_quinone_reductase"/>
</dbReference>
<dbReference type="InterPro" id="IPR023753">
    <property type="entry name" value="FAD/NAD-binding_dom"/>
</dbReference>
<evidence type="ECO:0000256" key="4">
    <source>
        <dbReference type="ARBA" id="ARBA00022989"/>
    </source>
</evidence>
<dbReference type="GO" id="GO:0016020">
    <property type="term" value="C:membrane"/>
    <property type="evidence" value="ECO:0007669"/>
    <property type="project" value="UniProtKB-SubCell"/>
</dbReference>
<evidence type="ECO:0000259" key="8">
    <source>
        <dbReference type="Pfam" id="PF07992"/>
    </source>
</evidence>
<evidence type="ECO:0000256" key="7">
    <source>
        <dbReference type="SAM" id="MobiDB-lite"/>
    </source>
</evidence>
<feature type="domain" description="FAD/NAD(P)-binding" evidence="8">
    <location>
        <begin position="49"/>
        <end position="163"/>
    </location>
</feature>
<dbReference type="InterPro" id="IPR018108">
    <property type="entry name" value="MCP_transmembrane"/>
</dbReference>
<accession>A0A438NGU7</accession>
<dbReference type="InterPro" id="IPR023395">
    <property type="entry name" value="MCP_dom_sf"/>
</dbReference>
<dbReference type="PANTHER" id="PTHR10632">
    <property type="entry name" value="SULFIDE:QUINONE OXIDOREDUCTASE"/>
    <property type="match status" value="1"/>
</dbReference>
<reference evidence="9 10" key="1">
    <citation type="submission" date="2017-03" db="EMBL/GenBank/DDBJ databases">
        <title>Genomes of endolithic fungi from Antarctica.</title>
        <authorList>
            <person name="Coleine C."/>
            <person name="Masonjones S."/>
            <person name="Stajich J.E."/>
        </authorList>
    </citation>
    <scope>NUCLEOTIDE SEQUENCE [LARGE SCALE GENOMIC DNA]</scope>
    <source>
        <strain evidence="9 10">CCFEE 6314</strain>
    </source>
</reference>
<sequence>MSQSAVQSVLRNQVRSKVRSSISFHQIQKCTLATVAPITSFTNSGKGHKVVVVGGGAAGLAVGHQLLRSGKFAANDIAIIDPADHHNYQPGWTLVGGGLKKKEDLQRPMQSLIDSKLKFYQEAVTGFEPDRNVVSLSNGDKITYDQLVVAPGIKINIEAIDGLSDALQDPDSMVTTIYSYDHCCKVFPAIKRFKQGNALFTQPTGIVKCAGAPQKIMWLALDHWKQQGSYLPKTPSQSPIKITFATALPVMFGVPKYSQRLNQLREERGVDAMFEHDLISVKDKIATFKSANSKELVHKPFDFLHAVPKMGPYPFIKDSLLANEAGFVNVDETTLQHKEYPNVWSLGDAAALPTSKTAAAITAQTPIVVQNVLKTLEGSKTLSLYDGYTSCPLTTEYGKVMLAEFKYGPEPKETFGKLLGIDQATPRRSFYYMKKNFFPWVYYKSMVKVKVRLQAQAGINSPGLVDVCTGIFKQEGLSGFYRGLSASLVRQATYSTIRFAVYEDVKQRVGPSPDAFVLGIIAACSGFAGGLAGNFADVVNVRMQNDSALPEARRKNYRNIFDGVIRIVREEGAASLMKGWMANCTRATAQTTAQLATYDVIKRYLMEHTGLQGEWSSQLTASFLAGLVATTVTNPIDVIKTRIMSTSEAEGLFAVVRTSFQKDGLGWMFRGWLPSFSRIGPHTPTALTRGLNLDSSALNIQQVQIIPSGKEPQAQRTQQNSSSSEETTSIIGVDYNIPGDDHLIGLYYQYIHPAHPFILPQKLFRRNPSIFPDHLRNAICFIASHHSPNSLDRAREPPVAVLGYSVPDDGFKVQSLILLTLASYARFERDQGNQALSGAVDLARRIGIDSDAFGQGYDPVYRESWRRTWWELYTITGLISLIGGTMFRLPQPARMTLPTSCEGYNACLVSDGGTNIAIQQRFSAESSFEWSSFAYRIEAMRILSMVLDITDELVQSRPDATESAISSFLLSLPASKRDGLQKNGEVDEVMSCALMIIHLASICLHLPRSTLARLRGFRTVCGTDGGTPMNETSTYHDAAALRSAKALSKLLTSRSTLATLSPCFSCAIAFAAVVQLPAYLVQQPPESDYLKEYIQLELSALQHLGETWPIARVVRSQIAQFSREIICPQQAVVVQQQPMQQTMVPSSERLPTPVSSMPGDQWLNDLLGTDFGFTETTF</sequence>
<dbReference type="OrthoDB" id="5376590at2759"/>
<dbReference type="Pfam" id="PF07992">
    <property type="entry name" value="Pyr_redox_2"/>
    <property type="match status" value="1"/>
</dbReference>
<feature type="region of interest" description="Disordered" evidence="7">
    <location>
        <begin position="707"/>
        <end position="727"/>
    </location>
</feature>
<evidence type="ECO:0000313" key="9">
    <source>
        <dbReference type="EMBL" id="RVX74951.1"/>
    </source>
</evidence>
<proteinExistence type="predicted"/>
<dbReference type="PANTHER" id="PTHR10632:SF2">
    <property type="entry name" value="SULFIDE:QUINONE OXIDOREDUCTASE, MITOCHONDRIAL"/>
    <property type="match status" value="1"/>
</dbReference>
<keyword evidence="3" id="KW-0496">Mitochondrion</keyword>
<dbReference type="SUPFAM" id="SSF103506">
    <property type="entry name" value="Mitochondrial carrier"/>
    <property type="match status" value="1"/>
</dbReference>
<evidence type="ECO:0000256" key="2">
    <source>
        <dbReference type="ARBA" id="ARBA00022692"/>
    </source>
</evidence>
<dbReference type="InterPro" id="IPR036188">
    <property type="entry name" value="FAD/NAD-bd_sf"/>
</dbReference>
<keyword evidence="2 6" id="KW-0812">Transmembrane</keyword>
<evidence type="ECO:0000256" key="6">
    <source>
        <dbReference type="PROSITE-ProRule" id="PRU00282"/>
    </source>
</evidence>
<keyword evidence="4" id="KW-1133">Transmembrane helix</keyword>
<feature type="repeat" description="Solcar" evidence="6">
    <location>
        <begin position="613"/>
        <end position="696"/>
    </location>
</feature>
<dbReference type="GO" id="GO:0005739">
    <property type="term" value="C:mitochondrion"/>
    <property type="evidence" value="ECO:0007669"/>
    <property type="project" value="TreeGrafter"/>
</dbReference>
<feature type="repeat" description="Solcar" evidence="6">
    <location>
        <begin position="423"/>
        <end position="508"/>
    </location>
</feature>
<feature type="repeat" description="Solcar" evidence="6">
    <location>
        <begin position="513"/>
        <end position="604"/>
    </location>
</feature>
<gene>
    <name evidence="9" type="ORF">B0A52_01228</name>
</gene>
<dbReference type="CDD" id="cd12148">
    <property type="entry name" value="fungal_TF_MHR"/>
    <property type="match status" value="1"/>
</dbReference>
<dbReference type="GO" id="GO:0071949">
    <property type="term" value="F:FAD binding"/>
    <property type="evidence" value="ECO:0007669"/>
    <property type="project" value="TreeGrafter"/>
</dbReference>
<keyword evidence="3" id="KW-0999">Mitochondrion inner membrane</keyword>
<dbReference type="AlphaFoldDB" id="A0A438NGU7"/>
<protein>
    <recommendedName>
        <fullName evidence="8">FAD/NAD(P)-binding domain-containing protein</fullName>
    </recommendedName>
</protein>
<dbReference type="VEuPathDB" id="FungiDB:PV10_01582"/>
<keyword evidence="5 6" id="KW-0472">Membrane</keyword>
<comment type="caution">
    <text evidence="9">The sequence shown here is derived from an EMBL/GenBank/DDBJ whole genome shotgun (WGS) entry which is preliminary data.</text>
</comment>
<dbReference type="FunFam" id="3.50.50.60:FF:000203">
    <property type="entry name" value="Related to sulfide:quinone oxidoreductase, mitochondrial"/>
    <property type="match status" value="1"/>
</dbReference>
<dbReference type="GO" id="GO:0070221">
    <property type="term" value="P:sulfide oxidation, using sulfide:quinone oxidoreductase"/>
    <property type="evidence" value="ECO:0007669"/>
    <property type="project" value="TreeGrafter"/>
</dbReference>
<comment type="subcellular location">
    <subcellularLocation>
        <location evidence="1">Membrane</location>
        <topology evidence="1">Multi-pass membrane protein</topology>
    </subcellularLocation>
</comment>
<dbReference type="Proteomes" id="UP000288859">
    <property type="component" value="Unassembled WGS sequence"/>
</dbReference>
<organism evidence="9 10">
    <name type="scientific">Exophiala mesophila</name>
    <name type="common">Black yeast-like fungus</name>
    <dbReference type="NCBI Taxonomy" id="212818"/>
    <lineage>
        <taxon>Eukaryota</taxon>
        <taxon>Fungi</taxon>
        <taxon>Dikarya</taxon>
        <taxon>Ascomycota</taxon>
        <taxon>Pezizomycotina</taxon>
        <taxon>Eurotiomycetes</taxon>
        <taxon>Chaetothyriomycetidae</taxon>
        <taxon>Chaetothyriales</taxon>
        <taxon>Herpotrichiellaceae</taxon>
        <taxon>Exophiala</taxon>
    </lineage>
</organism>